<feature type="coiled-coil region" evidence="1">
    <location>
        <begin position="41"/>
        <end position="68"/>
    </location>
</feature>
<evidence type="ECO:0000313" key="3">
    <source>
        <dbReference type="EMBL" id="KKL91286.1"/>
    </source>
</evidence>
<keyword evidence="1" id="KW-0175">Coiled coil</keyword>
<feature type="region of interest" description="Disordered" evidence="2">
    <location>
        <begin position="77"/>
        <end position="104"/>
    </location>
</feature>
<name>A0A0F9GLD8_9ZZZZ</name>
<organism evidence="3">
    <name type="scientific">marine sediment metagenome</name>
    <dbReference type="NCBI Taxonomy" id="412755"/>
    <lineage>
        <taxon>unclassified sequences</taxon>
        <taxon>metagenomes</taxon>
        <taxon>ecological metagenomes</taxon>
    </lineage>
</organism>
<evidence type="ECO:0000256" key="1">
    <source>
        <dbReference type="SAM" id="Coils"/>
    </source>
</evidence>
<dbReference type="EMBL" id="LAZR01019773">
    <property type="protein sequence ID" value="KKL91286.1"/>
    <property type="molecule type" value="Genomic_DNA"/>
</dbReference>
<accession>A0A0F9GLD8</accession>
<dbReference type="AlphaFoldDB" id="A0A0F9GLD8"/>
<proteinExistence type="predicted"/>
<comment type="caution">
    <text evidence="3">The sequence shown here is derived from an EMBL/GenBank/DDBJ whole genome shotgun (WGS) entry which is preliminary data.</text>
</comment>
<reference evidence="3" key="1">
    <citation type="journal article" date="2015" name="Nature">
        <title>Complex archaea that bridge the gap between prokaryotes and eukaryotes.</title>
        <authorList>
            <person name="Spang A."/>
            <person name="Saw J.H."/>
            <person name="Jorgensen S.L."/>
            <person name="Zaremba-Niedzwiedzka K."/>
            <person name="Martijn J."/>
            <person name="Lind A.E."/>
            <person name="van Eijk R."/>
            <person name="Schleper C."/>
            <person name="Guy L."/>
            <person name="Ettema T.J."/>
        </authorList>
    </citation>
    <scope>NUCLEOTIDE SEQUENCE</scope>
</reference>
<protein>
    <submittedName>
        <fullName evidence="3">Uncharacterized protein</fullName>
    </submittedName>
</protein>
<gene>
    <name evidence="3" type="ORF">LCGC14_1896200</name>
</gene>
<evidence type="ECO:0000256" key="2">
    <source>
        <dbReference type="SAM" id="MobiDB-lite"/>
    </source>
</evidence>
<sequence length="104" mass="11714">MKPEDAVESLDYRPDLLNQELTKQGFDKELGEDIATIIASWREMREALEEKEVEIAEYRERLTTIKNQAFTALEGPKIREAAKGAPAKPGPPKPPRVKGDRPQA</sequence>